<dbReference type="InterPro" id="IPR005543">
    <property type="entry name" value="PASTA_dom"/>
</dbReference>
<dbReference type="AlphaFoldDB" id="A0A917F2U2"/>
<proteinExistence type="predicted"/>
<comment type="caution">
    <text evidence="14">The sequence shown here is derived from an EMBL/GenBank/DDBJ whole genome shotgun (WGS) entry which is preliminary data.</text>
</comment>
<feature type="region of interest" description="Disordered" evidence="10">
    <location>
        <begin position="291"/>
        <end position="323"/>
    </location>
</feature>
<evidence type="ECO:0000256" key="7">
    <source>
        <dbReference type="ARBA" id="ARBA00022840"/>
    </source>
</evidence>
<dbReference type="CDD" id="cd14014">
    <property type="entry name" value="STKc_PknB_like"/>
    <property type="match status" value="1"/>
</dbReference>
<dbReference type="Pfam" id="PF00069">
    <property type="entry name" value="Pkinase"/>
    <property type="match status" value="1"/>
</dbReference>
<evidence type="ECO:0000259" key="12">
    <source>
        <dbReference type="PROSITE" id="PS50011"/>
    </source>
</evidence>
<dbReference type="GO" id="GO:0004674">
    <property type="term" value="F:protein serine/threonine kinase activity"/>
    <property type="evidence" value="ECO:0007669"/>
    <property type="project" value="UniProtKB-KW"/>
</dbReference>
<dbReference type="InterPro" id="IPR000719">
    <property type="entry name" value="Prot_kinase_dom"/>
</dbReference>
<name>A0A917F2U2_9ACTN</name>
<dbReference type="CDD" id="cd06577">
    <property type="entry name" value="PASTA_pknB"/>
    <property type="match status" value="1"/>
</dbReference>
<dbReference type="Proteomes" id="UP000649179">
    <property type="component" value="Unassembled WGS sequence"/>
</dbReference>
<feature type="transmembrane region" description="Helical" evidence="11">
    <location>
        <begin position="334"/>
        <end position="355"/>
    </location>
</feature>
<evidence type="ECO:0000256" key="10">
    <source>
        <dbReference type="SAM" id="MobiDB-lite"/>
    </source>
</evidence>
<evidence type="ECO:0000256" key="4">
    <source>
        <dbReference type="ARBA" id="ARBA00022737"/>
    </source>
</evidence>
<dbReference type="PROSITE" id="PS50011">
    <property type="entry name" value="PROTEIN_KINASE_DOM"/>
    <property type="match status" value="1"/>
</dbReference>
<evidence type="ECO:0000256" key="8">
    <source>
        <dbReference type="ARBA" id="ARBA00047899"/>
    </source>
</evidence>
<dbReference type="PROSITE" id="PS00108">
    <property type="entry name" value="PROTEIN_KINASE_ST"/>
    <property type="match status" value="1"/>
</dbReference>
<evidence type="ECO:0000256" key="9">
    <source>
        <dbReference type="ARBA" id="ARBA00048679"/>
    </source>
</evidence>
<evidence type="ECO:0000256" key="6">
    <source>
        <dbReference type="ARBA" id="ARBA00022777"/>
    </source>
</evidence>
<dbReference type="Gene3D" id="3.30.200.20">
    <property type="entry name" value="Phosphorylase Kinase, domain 1"/>
    <property type="match status" value="1"/>
</dbReference>
<comment type="catalytic activity">
    <reaction evidence="8">
        <text>L-threonyl-[protein] + ATP = O-phospho-L-threonyl-[protein] + ADP + H(+)</text>
        <dbReference type="Rhea" id="RHEA:46608"/>
        <dbReference type="Rhea" id="RHEA-COMP:11060"/>
        <dbReference type="Rhea" id="RHEA-COMP:11605"/>
        <dbReference type="ChEBI" id="CHEBI:15378"/>
        <dbReference type="ChEBI" id="CHEBI:30013"/>
        <dbReference type="ChEBI" id="CHEBI:30616"/>
        <dbReference type="ChEBI" id="CHEBI:61977"/>
        <dbReference type="ChEBI" id="CHEBI:456216"/>
        <dbReference type="EC" id="2.7.11.1"/>
    </reaction>
</comment>
<dbReference type="FunFam" id="1.10.510.10:FF:000021">
    <property type="entry name" value="Serine/threonine protein kinase"/>
    <property type="match status" value="1"/>
</dbReference>
<dbReference type="PROSITE" id="PS51178">
    <property type="entry name" value="PASTA"/>
    <property type="match status" value="1"/>
</dbReference>
<feature type="domain" description="PASTA" evidence="13">
    <location>
        <begin position="368"/>
        <end position="433"/>
    </location>
</feature>
<dbReference type="SUPFAM" id="SSF56112">
    <property type="entry name" value="Protein kinase-like (PK-like)"/>
    <property type="match status" value="1"/>
</dbReference>
<reference evidence="14" key="2">
    <citation type="submission" date="2020-09" db="EMBL/GenBank/DDBJ databases">
        <authorList>
            <person name="Sun Q."/>
            <person name="Zhou Y."/>
        </authorList>
    </citation>
    <scope>NUCLEOTIDE SEQUENCE</scope>
    <source>
        <strain evidence="14">CGMCC 1.16067</strain>
    </source>
</reference>
<keyword evidence="2" id="KW-0723">Serine/threonine-protein kinase</keyword>
<feature type="compositionally biased region" description="Low complexity" evidence="10">
    <location>
        <begin position="483"/>
        <end position="497"/>
    </location>
</feature>
<keyword evidence="11" id="KW-0472">Membrane</keyword>
<feature type="compositionally biased region" description="Low complexity" evidence="10">
    <location>
        <begin position="303"/>
        <end position="314"/>
    </location>
</feature>
<gene>
    <name evidence="14" type="ORF">GCM10011519_21870</name>
</gene>
<reference evidence="14" key="1">
    <citation type="journal article" date="2014" name="Int. J. Syst. Evol. Microbiol.">
        <title>Complete genome sequence of Corynebacterium casei LMG S-19264T (=DSM 44701T), isolated from a smear-ripened cheese.</title>
        <authorList>
            <consortium name="US DOE Joint Genome Institute (JGI-PGF)"/>
            <person name="Walter F."/>
            <person name="Albersmeier A."/>
            <person name="Kalinowski J."/>
            <person name="Ruckert C."/>
        </authorList>
    </citation>
    <scope>NUCLEOTIDE SEQUENCE</scope>
    <source>
        <strain evidence="14">CGMCC 1.16067</strain>
    </source>
</reference>
<dbReference type="FunFam" id="3.30.200.20:FF:000035">
    <property type="entry name" value="Serine/threonine protein kinase Stk1"/>
    <property type="match status" value="1"/>
</dbReference>
<evidence type="ECO:0000313" key="15">
    <source>
        <dbReference type="Proteomes" id="UP000649179"/>
    </source>
</evidence>
<feature type="region of interest" description="Disordered" evidence="10">
    <location>
        <begin position="396"/>
        <end position="497"/>
    </location>
</feature>
<keyword evidence="6" id="KW-0418">Kinase</keyword>
<accession>A0A917F2U2</accession>
<dbReference type="EC" id="2.7.11.1" evidence="1"/>
<evidence type="ECO:0000256" key="5">
    <source>
        <dbReference type="ARBA" id="ARBA00022741"/>
    </source>
</evidence>
<comment type="catalytic activity">
    <reaction evidence="9">
        <text>L-seryl-[protein] + ATP = O-phospho-L-seryl-[protein] + ADP + H(+)</text>
        <dbReference type="Rhea" id="RHEA:17989"/>
        <dbReference type="Rhea" id="RHEA-COMP:9863"/>
        <dbReference type="Rhea" id="RHEA-COMP:11604"/>
        <dbReference type="ChEBI" id="CHEBI:15378"/>
        <dbReference type="ChEBI" id="CHEBI:29999"/>
        <dbReference type="ChEBI" id="CHEBI:30616"/>
        <dbReference type="ChEBI" id="CHEBI:83421"/>
        <dbReference type="ChEBI" id="CHEBI:456216"/>
        <dbReference type="EC" id="2.7.11.1"/>
    </reaction>
</comment>
<evidence type="ECO:0000256" key="3">
    <source>
        <dbReference type="ARBA" id="ARBA00022679"/>
    </source>
</evidence>
<keyword evidence="3" id="KW-0808">Transferase</keyword>
<protein>
    <recommendedName>
        <fullName evidence="1">non-specific serine/threonine protein kinase</fullName>
        <ecNumber evidence="1">2.7.11.1</ecNumber>
    </recommendedName>
</protein>
<keyword evidence="11" id="KW-0812">Transmembrane</keyword>
<evidence type="ECO:0000313" key="14">
    <source>
        <dbReference type="EMBL" id="GGF47440.1"/>
    </source>
</evidence>
<dbReference type="InterPro" id="IPR008271">
    <property type="entry name" value="Ser/Thr_kinase_AS"/>
</dbReference>
<feature type="compositionally biased region" description="Polar residues" evidence="10">
    <location>
        <begin position="419"/>
        <end position="428"/>
    </location>
</feature>
<keyword evidence="4" id="KW-0677">Repeat</keyword>
<keyword evidence="5" id="KW-0547">Nucleotide-binding</keyword>
<dbReference type="EMBL" id="BMKQ01000001">
    <property type="protein sequence ID" value="GGF47440.1"/>
    <property type="molecule type" value="Genomic_DNA"/>
</dbReference>
<keyword evidence="11" id="KW-1133">Transmembrane helix</keyword>
<dbReference type="SMART" id="SM00220">
    <property type="entry name" value="S_TKc"/>
    <property type="match status" value="1"/>
</dbReference>
<dbReference type="PANTHER" id="PTHR43289">
    <property type="entry name" value="MITOGEN-ACTIVATED PROTEIN KINASE KINASE KINASE 20-RELATED"/>
    <property type="match status" value="1"/>
</dbReference>
<dbReference type="RefSeq" id="WP_188779793.1">
    <property type="nucleotide sequence ID" value="NZ_BMKQ01000001.1"/>
</dbReference>
<keyword evidence="7" id="KW-0067">ATP-binding</keyword>
<feature type="domain" description="Protein kinase" evidence="12">
    <location>
        <begin position="4"/>
        <end position="272"/>
    </location>
</feature>
<dbReference type="Gene3D" id="1.10.510.10">
    <property type="entry name" value="Transferase(Phosphotransferase) domain 1"/>
    <property type="match status" value="1"/>
</dbReference>
<evidence type="ECO:0000256" key="1">
    <source>
        <dbReference type="ARBA" id="ARBA00012513"/>
    </source>
</evidence>
<dbReference type="GO" id="GO:0045717">
    <property type="term" value="P:negative regulation of fatty acid biosynthetic process"/>
    <property type="evidence" value="ECO:0007669"/>
    <property type="project" value="UniProtKB-ARBA"/>
</dbReference>
<dbReference type="PANTHER" id="PTHR43289:SF6">
    <property type="entry name" value="SERINE_THREONINE-PROTEIN KINASE NEKL-3"/>
    <property type="match status" value="1"/>
</dbReference>
<sequence>MSRYEFTERIATGGMGEIWRGRDTVLNRDVAIKVLKPEMAGDARFRERFANEARNAASLQHPHIASVYDYGETDDASGPRPYLIMELVDGRPLSDLIQPGRPMPADRARLVVRQAAEALAAAHAAGIVHRDVKPANLLVRPDGTVKVTDFGIARAVDAASLTSTGEVLGTPHYLAPEQAEGKPSTSASDVYSLGVVLFECLTGNRPFSGDNAVGVAMAHLRTPAPPLPDSVPEDLRTVVETAMAKDPSARYADASAMAIALGASPGALHQQAGTPAAAVAPDPATEVIPEASPATEVMPRTQATPAPVPVAAAEPPRKTEAELQREADDRRAKAWYAVAAVLLVALIVGGIALFLSGGGDDPSDSPSTVEIVSGDYIGLSEGEARDKLEDLGFTDIQTTDQSNPGGRTEGNVAGISPRGNVSTDQTITLRLWGEEPQDEPTQQDTPTRDPEPSQTPTQEDTPTQEPSDTPSTSPSTGGGSGGASAPSSAPTGNGSGR</sequence>
<dbReference type="InterPro" id="IPR011009">
    <property type="entry name" value="Kinase-like_dom_sf"/>
</dbReference>
<organism evidence="14 15">
    <name type="scientific">Marmoricola endophyticus</name>
    <dbReference type="NCBI Taxonomy" id="2040280"/>
    <lineage>
        <taxon>Bacteria</taxon>
        <taxon>Bacillati</taxon>
        <taxon>Actinomycetota</taxon>
        <taxon>Actinomycetes</taxon>
        <taxon>Propionibacteriales</taxon>
        <taxon>Nocardioidaceae</taxon>
        <taxon>Marmoricola</taxon>
    </lineage>
</organism>
<evidence type="ECO:0000256" key="2">
    <source>
        <dbReference type="ARBA" id="ARBA00022527"/>
    </source>
</evidence>
<dbReference type="Gene3D" id="3.30.10.20">
    <property type="match status" value="1"/>
</dbReference>
<dbReference type="GO" id="GO:0005524">
    <property type="term" value="F:ATP binding"/>
    <property type="evidence" value="ECO:0007669"/>
    <property type="project" value="UniProtKB-KW"/>
</dbReference>
<feature type="compositionally biased region" description="Polar residues" evidence="10">
    <location>
        <begin position="396"/>
        <end position="405"/>
    </location>
</feature>
<feature type="compositionally biased region" description="Low complexity" evidence="10">
    <location>
        <begin position="452"/>
        <end position="475"/>
    </location>
</feature>
<evidence type="ECO:0000256" key="11">
    <source>
        <dbReference type="SAM" id="Phobius"/>
    </source>
</evidence>
<keyword evidence="15" id="KW-1185">Reference proteome</keyword>
<evidence type="ECO:0000259" key="13">
    <source>
        <dbReference type="PROSITE" id="PS51178"/>
    </source>
</evidence>
<dbReference type="Pfam" id="PF03793">
    <property type="entry name" value="PASTA"/>
    <property type="match status" value="1"/>
</dbReference>